<evidence type="ECO:0000313" key="3">
    <source>
        <dbReference type="EMBL" id="KAJ4975434.1"/>
    </source>
</evidence>
<reference evidence="3" key="1">
    <citation type="journal article" date="2023" name="Plant J.">
        <title>The genome of the king protea, Protea cynaroides.</title>
        <authorList>
            <person name="Chang J."/>
            <person name="Duong T.A."/>
            <person name="Schoeman C."/>
            <person name="Ma X."/>
            <person name="Roodt D."/>
            <person name="Barker N."/>
            <person name="Li Z."/>
            <person name="Van de Peer Y."/>
            <person name="Mizrachi E."/>
        </authorList>
    </citation>
    <scope>NUCLEOTIDE SEQUENCE</scope>
    <source>
        <tissue evidence="3">Young leaves</tissue>
    </source>
</reference>
<dbReference type="OrthoDB" id="684652at2759"/>
<proteinExistence type="inferred from homology"/>
<comment type="caution">
    <text evidence="3">The sequence shown here is derived from an EMBL/GenBank/DDBJ whole genome shotgun (WGS) entry which is preliminary data.</text>
</comment>
<evidence type="ECO:0000313" key="4">
    <source>
        <dbReference type="Proteomes" id="UP001141806"/>
    </source>
</evidence>
<evidence type="ECO:0000259" key="2">
    <source>
        <dbReference type="PROSITE" id="PS50891"/>
    </source>
</evidence>
<protein>
    <recommendedName>
        <fullName evidence="2">LOB domain-containing protein</fullName>
    </recommendedName>
</protein>
<dbReference type="AlphaFoldDB" id="A0A9Q0QXK6"/>
<comment type="similarity">
    <text evidence="1">Belongs to the LOB domain-containing protein family.</text>
</comment>
<organism evidence="3 4">
    <name type="scientific">Protea cynaroides</name>
    <dbReference type="NCBI Taxonomy" id="273540"/>
    <lineage>
        <taxon>Eukaryota</taxon>
        <taxon>Viridiplantae</taxon>
        <taxon>Streptophyta</taxon>
        <taxon>Embryophyta</taxon>
        <taxon>Tracheophyta</taxon>
        <taxon>Spermatophyta</taxon>
        <taxon>Magnoliopsida</taxon>
        <taxon>Proteales</taxon>
        <taxon>Proteaceae</taxon>
        <taxon>Protea</taxon>
    </lineage>
</organism>
<accession>A0A9Q0QXK6</accession>
<keyword evidence="4" id="KW-1185">Reference proteome</keyword>
<dbReference type="PANTHER" id="PTHR31301:SF153">
    <property type="entry name" value="LOB DOMAIN-CONTAINING PROTEIN 26"/>
    <property type="match status" value="1"/>
</dbReference>
<evidence type="ECO:0000256" key="1">
    <source>
        <dbReference type="ARBA" id="ARBA00005474"/>
    </source>
</evidence>
<gene>
    <name evidence="3" type="ORF">NE237_000540</name>
</gene>
<dbReference type="Proteomes" id="UP001141806">
    <property type="component" value="Unassembled WGS sequence"/>
</dbReference>
<dbReference type="EMBL" id="JAMYWD010000003">
    <property type="protein sequence ID" value="KAJ4975434.1"/>
    <property type="molecule type" value="Genomic_DNA"/>
</dbReference>
<sequence>MSYSTRCAACKSLRRRCPQDCILAPYFPSNDPQRFASVQKIFGASNTTKILQQLPVHQRAEAADCMSFEAASRIQDPVYGCVGIISQLHQQILTTQHELAMTQAQLAFHYAQQETQQERRIMTQSQVQYDGPSSWFDPNQKEPFYLDQPLPDFHQPPGFL</sequence>
<dbReference type="PROSITE" id="PS50891">
    <property type="entry name" value="LOB"/>
    <property type="match status" value="1"/>
</dbReference>
<name>A0A9Q0QXK6_9MAGN</name>
<feature type="domain" description="LOB" evidence="2">
    <location>
        <begin position="5"/>
        <end position="106"/>
    </location>
</feature>
<dbReference type="Pfam" id="PF03195">
    <property type="entry name" value="LOB"/>
    <property type="match status" value="1"/>
</dbReference>
<dbReference type="InterPro" id="IPR004883">
    <property type="entry name" value="LOB"/>
</dbReference>
<dbReference type="PANTHER" id="PTHR31301">
    <property type="entry name" value="LOB DOMAIN-CONTAINING PROTEIN 4-RELATED"/>
    <property type="match status" value="1"/>
</dbReference>